<feature type="region of interest" description="Disordered" evidence="1">
    <location>
        <begin position="85"/>
        <end position="106"/>
    </location>
</feature>
<organism evidence="2">
    <name type="scientific">uncultured Caudovirales phage</name>
    <dbReference type="NCBI Taxonomy" id="2100421"/>
    <lineage>
        <taxon>Viruses</taxon>
        <taxon>Duplodnaviria</taxon>
        <taxon>Heunggongvirae</taxon>
        <taxon>Uroviricota</taxon>
        <taxon>Caudoviricetes</taxon>
        <taxon>Peduoviridae</taxon>
        <taxon>Maltschvirus</taxon>
        <taxon>Maltschvirus maltsch</taxon>
    </lineage>
</organism>
<evidence type="ECO:0008006" key="3">
    <source>
        <dbReference type="Google" id="ProtNLM"/>
    </source>
</evidence>
<gene>
    <name evidence="2" type="ORF">UFOVP772_33</name>
</gene>
<proteinExistence type="predicted"/>
<accession>A0A6J5P120</accession>
<sequence>MAFPRPCLDCGTLTDKGNRCPTHASAYQQRIDERRKPKRNHYTGNYKARAKVVRDTAQVCWICKEGYKPDDPWTADHYYPGLPASPLLPAHRSCNSRRKNQDPPAG</sequence>
<evidence type="ECO:0000313" key="2">
    <source>
        <dbReference type="EMBL" id="CAB4161204.1"/>
    </source>
</evidence>
<dbReference type="EMBL" id="LR796708">
    <property type="protein sequence ID" value="CAB4161204.1"/>
    <property type="molecule type" value="Genomic_DNA"/>
</dbReference>
<protein>
    <recommendedName>
        <fullName evidence="3">HNHc domain containing protein</fullName>
    </recommendedName>
</protein>
<name>A0A6J5P120_9CAUD</name>
<reference evidence="2" key="1">
    <citation type="submission" date="2020-04" db="EMBL/GenBank/DDBJ databases">
        <authorList>
            <person name="Chiriac C."/>
            <person name="Salcher M."/>
            <person name="Ghai R."/>
            <person name="Kavagutti S V."/>
        </authorList>
    </citation>
    <scope>NUCLEOTIDE SEQUENCE</scope>
</reference>
<evidence type="ECO:0000256" key="1">
    <source>
        <dbReference type="SAM" id="MobiDB-lite"/>
    </source>
</evidence>